<gene>
    <name evidence="2" type="ORF">GCM10008024_07000</name>
    <name evidence="3" type="ORF">SAMN05444006_102176</name>
</gene>
<comment type="caution">
    <text evidence="2">The sequence shown here is derived from an EMBL/GenBank/DDBJ whole genome shotgun (WGS) entry which is preliminary data.</text>
</comment>
<reference evidence="3 4" key="2">
    <citation type="submission" date="2016-10" db="EMBL/GenBank/DDBJ databases">
        <authorList>
            <person name="Varghese N."/>
            <person name="Submissions S."/>
        </authorList>
    </citation>
    <scope>NUCLEOTIDE SEQUENCE [LARGE SCALE GENOMIC DNA]</scope>
    <source>
        <strain evidence="3 4">DSM 24802</strain>
    </source>
</reference>
<accession>A0AAN4UP18</accession>
<sequence>MTNLTDLGAVALSRMIARGETSSEEVMAATLDRIAALNPDLTAIVSLRDRDTLMAEARAADAAPRRGWLHGLPLAVKDLQAVAGIRSTWGSPIFADLVPRADDMLPRRLRAAGAILIGKTNVPEFGLGSHSRNPVFGTTANPYDSTRTAGGSSGGAAAALAARLLPVADGSDMMGSLRNPAAYCNVYGMRPSYGLVPHDPVGDTFLHPLSTDGPMARNIEDLAALLETLSQPDPRLPHSLPPEPYAEALDTDPRGLRIGWLGDWGGAYTMEPGILDLCEAALRDFAGMGCEVTPLPPPFPAEKLWQSWTTLRSWAVAARQAIHHADPARRKLLKPEAIWEIERGLGFSAMEVHRASVIRSEWFAAAAALFEDYDALVLPSAQVWPFDKTLDWPHMIGERQMDSYHRWMEVVVPVSLIGLPAISVPAGVSAQGLPMGMQLIGRRGGDRGLLRLAQAWHRATDWPGRRPPPPL</sequence>
<evidence type="ECO:0000313" key="5">
    <source>
        <dbReference type="Proteomes" id="UP000634647"/>
    </source>
</evidence>
<feature type="domain" description="Amidase" evidence="1">
    <location>
        <begin position="25"/>
        <end position="450"/>
    </location>
</feature>
<reference evidence="2" key="3">
    <citation type="submission" date="2023-06" db="EMBL/GenBank/DDBJ databases">
        <authorList>
            <person name="Sun Q."/>
            <person name="Zhou Y."/>
        </authorList>
    </citation>
    <scope>NUCLEOTIDE SEQUENCE</scope>
    <source>
        <strain evidence="2">CGMCC 1.10859</strain>
    </source>
</reference>
<dbReference type="EMBL" id="FNOB01000002">
    <property type="protein sequence ID" value="SDW24951.1"/>
    <property type="molecule type" value="Genomic_DNA"/>
</dbReference>
<dbReference type="EMBL" id="BNAB01000002">
    <property type="protein sequence ID" value="GHD99475.1"/>
    <property type="molecule type" value="Genomic_DNA"/>
</dbReference>
<dbReference type="PANTHER" id="PTHR11895">
    <property type="entry name" value="TRANSAMIDASE"/>
    <property type="match status" value="1"/>
</dbReference>
<dbReference type="Pfam" id="PF01425">
    <property type="entry name" value="Amidase"/>
    <property type="match status" value="1"/>
</dbReference>
<dbReference type="InterPro" id="IPR036928">
    <property type="entry name" value="AS_sf"/>
</dbReference>
<dbReference type="Proteomes" id="UP000634647">
    <property type="component" value="Unassembled WGS sequence"/>
</dbReference>
<organism evidence="2 5">
    <name type="scientific">Allgaiera indica</name>
    <dbReference type="NCBI Taxonomy" id="765699"/>
    <lineage>
        <taxon>Bacteria</taxon>
        <taxon>Pseudomonadati</taxon>
        <taxon>Pseudomonadota</taxon>
        <taxon>Alphaproteobacteria</taxon>
        <taxon>Rhodobacterales</taxon>
        <taxon>Paracoccaceae</taxon>
        <taxon>Allgaiera</taxon>
    </lineage>
</organism>
<dbReference type="SUPFAM" id="SSF75304">
    <property type="entry name" value="Amidase signature (AS) enzymes"/>
    <property type="match status" value="1"/>
</dbReference>
<reference evidence="2" key="1">
    <citation type="journal article" date="2014" name="Int. J. Syst. Evol. Microbiol.">
        <title>Complete genome sequence of Corynebacterium casei LMG S-19264T (=DSM 44701T), isolated from a smear-ripened cheese.</title>
        <authorList>
            <consortium name="US DOE Joint Genome Institute (JGI-PGF)"/>
            <person name="Walter F."/>
            <person name="Albersmeier A."/>
            <person name="Kalinowski J."/>
            <person name="Ruckert C."/>
        </authorList>
    </citation>
    <scope>NUCLEOTIDE SEQUENCE</scope>
    <source>
        <strain evidence="2">CGMCC 1.10859</strain>
    </source>
</reference>
<name>A0AAN4UP18_9RHOB</name>
<evidence type="ECO:0000313" key="4">
    <source>
        <dbReference type="Proteomes" id="UP000199541"/>
    </source>
</evidence>
<dbReference type="RefSeq" id="WP_035841178.1">
    <property type="nucleotide sequence ID" value="NZ_BNAB01000002.1"/>
</dbReference>
<dbReference type="InterPro" id="IPR023631">
    <property type="entry name" value="Amidase_dom"/>
</dbReference>
<dbReference type="Gene3D" id="3.90.1300.10">
    <property type="entry name" value="Amidase signature (AS) domain"/>
    <property type="match status" value="1"/>
</dbReference>
<dbReference type="PANTHER" id="PTHR11895:SF76">
    <property type="entry name" value="INDOLEACETAMIDE HYDROLASE"/>
    <property type="match status" value="1"/>
</dbReference>
<keyword evidence="4" id="KW-1185">Reference proteome</keyword>
<protein>
    <submittedName>
        <fullName evidence="2">Amidase</fullName>
    </submittedName>
</protein>
<evidence type="ECO:0000313" key="2">
    <source>
        <dbReference type="EMBL" id="GHD99475.1"/>
    </source>
</evidence>
<dbReference type="InterPro" id="IPR000120">
    <property type="entry name" value="Amidase"/>
</dbReference>
<dbReference type="GO" id="GO:0003824">
    <property type="term" value="F:catalytic activity"/>
    <property type="evidence" value="ECO:0007669"/>
    <property type="project" value="InterPro"/>
</dbReference>
<proteinExistence type="predicted"/>
<evidence type="ECO:0000259" key="1">
    <source>
        <dbReference type="Pfam" id="PF01425"/>
    </source>
</evidence>
<evidence type="ECO:0000313" key="3">
    <source>
        <dbReference type="EMBL" id="SDW24951.1"/>
    </source>
</evidence>
<dbReference type="NCBIfam" id="NF005686">
    <property type="entry name" value="PRK07486.1"/>
    <property type="match status" value="1"/>
</dbReference>
<dbReference type="AlphaFoldDB" id="A0AAN4UP18"/>
<dbReference type="Proteomes" id="UP000199541">
    <property type="component" value="Unassembled WGS sequence"/>
</dbReference>